<keyword evidence="2" id="KW-0732">Signal</keyword>
<dbReference type="PROSITE" id="PS50213">
    <property type="entry name" value="FAS1"/>
    <property type="match status" value="1"/>
</dbReference>
<feature type="domain" description="FAS1" evidence="3">
    <location>
        <begin position="208"/>
        <end position="337"/>
    </location>
</feature>
<dbReference type="AlphaFoldDB" id="A0A8H7GZS0"/>
<comment type="caution">
    <text evidence="4">The sequence shown here is derived from an EMBL/GenBank/DDBJ whole genome shotgun (WGS) entry which is preliminary data.</text>
</comment>
<evidence type="ECO:0000313" key="4">
    <source>
        <dbReference type="EMBL" id="KAF8666293.1"/>
    </source>
</evidence>
<dbReference type="Gene3D" id="2.30.180.10">
    <property type="entry name" value="FAS1 domain"/>
    <property type="match status" value="1"/>
</dbReference>
<evidence type="ECO:0000256" key="1">
    <source>
        <dbReference type="SAM" id="MobiDB-lite"/>
    </source>
</evidence>
<feature type="region of interest" description="Disordered" evidence="1">
    <location>
        <begin position="121"/>
        <end position="147"/>
    </location>
</feature>
<feature type="signal peptide" evidence="2">
    <location>
        <begin position="1"/>
        <end position="20"/>
    </location>
</feature>
<reference evidence="4" key="1">
    <citation type="submission" date="2020-09" db="EMBL/GenBank/DDBJ databases">
        <title>Comparative genome analyses of four rice-infecting Rhizoctonia solani isolates reveal extensive enrichment of homogalacturonan modification genes.</title>
        <authorList>
            <person name="Lee D.-Y."/>
            <person name="Jeon J."/>
            <person name="Kim K.-T."/>
            <person name="Cheong K."/>
            <person name="Song H."/>
            <person name="Choi G."/>
            <person name="Ko J."/>
            <person name="Opiyo S.O."/>
            <person name="Zuo S."/>
            <person name="Madhav S."/>
            <person name="Lee Y.-H."/>
            <person name="Wang G.-L."/>
        </authorList>
    </citation>
    <scope>NUCLEOTIDE SEQUENCE</scope>
    <source>
        <strain evidence="4">AG1-IA YN-7</strain>
    </source>
</reference>
<evidence type="ECO:0000313" key="5">
    <source>
        <dbReference type="Proteomes" id="UP000650582"/>
    </source>
</evidence>
<dbReference type="SUPFAM" id="SSF82153">
    <property type="entry name" value="FAS1 domain"/>
    <property type="match status" value="1"/>
</dbReference>
<feature type="chain" id="PRO_5034485760" evidence="2">
    <location>
        <begin position="21"/>
        <end position="340"/>
    </location>
</feature>
<evidence type="ECO:0000256" key="2">
    <source>
        <dbReference type="SAM" id="SignalP"/>
    </source>
</evidence>
<organism evidence="4 5">
    <name type="scientific">Rhizoctonia solani</name>
    <dbReference type="NCBI Taxonomy" id="456999"/>
    <lineage>
        <taxon>Eukaryota</taxon>
        <taxon>Fungi</taxon>
        <taxon>Dikarya</taxon>
        <taxon>Basidiomycota</taxon>
        <taxon>Agaricomycotina</taxon>
        <taxon>Agaricomycetes</taxon>
        <taxon>Cantharellales</taxon>
        <taxon>Ceratobasidiaceae</taxon>
        <taxon>Rhizoctonia</taxon>
    </lineage>
</organism>
<gene>
    <name evidence="4" type="ORF">RHS04_09695</name>
</gene>
<accession>A0A8H7GZS0</accession>
<protein>
    <submittedName>
        <fullName evidence="4">Sepiapterin reductase</fullName>
    </submittedName>
</protein>
<proteinExistence type="predicted"/>
<dbReference type="Proteomes" id="UP000650582">
    <property type="component" value="Unassembled WGS sequence"/>
</dbReference>
<evidence type="ECO:0000259" key="3">
    <source>
        <dbReference type="PROSITE" id="PS50213"/>
    </source>
</evidence>
<dbReference type="Pfam" id="PF02469">
    <property type="entry name" value="Fasciclin"/>
    <property type="match status" value="1"/>
</dbReference>
<sequence length="340" mass="37753">MLFLAQIVPTLLAAFSLVKAASIVAREQDDFFCGWLEELRKNNLTILADNYDKISKTDKGKSIVDVLKNGGDLTVLAPINSAFDPKNPCIEPDEIKYNTLWGNINNNFQSTGSSLTRRAAESRSNVPNTFPRQGASSATKRQSNLDNFQVTTVDQSYDLSRKKRNNGRTILIGRPVGNSRVVGEFSYKQIIVLPIDEMTDLPGPSSNLLSQPLIKTAPNGFSKFSNGLKKTGLDDVWNTRSRLTGFVPVDEDFNIDKLSKDGLYCLLESHMIFDKIIYSTLFTTTPEARAKSGKLLHFSYENDVSYVSCGDSKHKSIVLRGDVITSNGVFHIINKPLKCE</sequence>
<dbReference type="EMBL" id="JACYCC010000404">
    <property type="protein sequence ID" value="KAF8666293.1"/>
    <property type="molecule type" value="Genomic_DNA"/>
</dbReference>
<dbReference type="InterPro" id="IPR000782">
    <property type="entry name" value="FAS1_domain"/>
</dbReference>
<dbReference type="InterPro" id="IPR036378">
    <property type="entry name" value="FAS1_dom_sf"/>
</dbReference>
<name>A0A8H7GZS0_9AGAM</name>